<accession>A0A197JNM7</accession>
<protein>
    <submittedName>
        <fullName evidence="1">Uncharacterized protein</fullName>
    </submittedName>
</protein>
<dbReference type="AlphaFoldDB" id="A0A197JNM7"/>
<proteinExistence type="predicted"/>
<reference evidence="1 2" key="1">
    <citation type="submission" date="2016-05" db="EMBL/GenBank/DDBJ databases">
        <title>Genome sequencing reveals origins of a unique bacterial endosymbiosis in the earliest lineages of terrestrial Fungi.</title>
        <authorList>
            <consortium name="DOE Joint Genome Institute"/>
            <person name="Uehling J."/>
            <person name="Gryganskyi A."/>
            <person name="Hameed K."/>
            <person name="Tschaplinski T."/>
            <person name="Misztal P."/>
            <person name="Wu S."/>
            <person name="Desiro A."/>
            <person name="Vande Pol N."/>
            <person name="Du Z.-Y."/>
            <person name="Zienkiewicz A."/>
            <person name="Zienkiewicz K."/>
            <person name="Morin E."/>
            <person name="Tisserant E."/>
            <person name="Splivallo R."/>
            <person name="Hainaut M."/>
            <person name="Henrissat B."/>
            <person name="Ohm R."/>
            <person name="Kuo A."/>
            <person name="Yan J."/>
            <person name="Lipzen A."/>
            <person name="Nolan M."/>
            <person name="Labutti K."/>
            <person name="Barry K."/>
            <person name="Goldstein A."/>
            <person name="Labbe J."/>
            <person name="Schadt C."/>
            <person name="Tuskan G."/>
            <person name="Grigoriev I."/>
            <person name="Martin F."/>
            <person name="Vilgalys R."/>
            <person name="Bonito G."/>
        </authorList>
    </citation>
    <scope>NUCLEOTIDE SEQUENCE [LARGE SCALE GENOMIC DNA]</scope>
    <source>
        <strain evidence="1 2">AG-77</strain>
    </source>
</reference>
<organism evidence="1 2">
    <name type="scientific">Linnemannia elongata AG-77</name>
    <dbReference type="NCBI Taxonomy" id="1314771"/>
    <lineage>
        <taxon>Eukaryota</taxon>
        <taxon>Fungi</taxon>
        <taxon>Fungi incertae sedis</taxon>
        <taxon>Mucoromycota</taxon>
        <taxon>Mortierellomycotina</taxon>
        <taxon>Mortierellomycetes</taxon>
        <taxon>Mortierellales</taxon>
        <taxon>Mortierellaceae</taxon>
        <taxon>Linnemannia</taxon>
    </lineage>
</organism>
<dbReference type="Proteomes" id="UP000078512">
    <property type="component" value="Unassembled WGS sequence"/>
</dbReference>
<name>A0A197JNM7_9FUNG</name>
<dbReference type="EMBL" id="KV442071">
    <property type="protein sequence ID" value="OAQ26081.1"/>
    <property type="molecule type" value="Genomic_DNA"/>
</dbReference>
<gene>
    <name evidence="1" type="ORF">K457DRAFT_140665</name>
</gene>
<keyword evidence="2" id="KW-1185">Reference proteome</keyword>
<evidence type="ECO:0000313" key="2">
    <source>
        <dbReference type="Proteomes" id="UP000078512"/>
    </source>
</evidence>
<evidence type="ECO:0000313" key="1">
    <source>
        <dbReference type="EMBL" id="OAQ26081.1"/>
    </source>
</evidence>
<sequence length="57" mass="6646">MTRTFHSKSSPFPAISFYIPCFISSRWCRGKGKADIKKRIDHVQDRKRCKDGKENEG</sequence>